<dbReference type="OMA" id="YNTEDYP"/>
<dbReference type="Proteomes" id="UP000026915">
    <property type="component" value="Chromosome 9"/>
</dbReference>
<gene>
    <name evidence="2" type="ORF">TCM_041992</name>
</gene>
<dbReference type="AlphaFoldDB" id="A0A061GXW6"/>
<proteinExistence type="predicted"/>
<evidence type="ECO:0000256" key="1">
    <source>
        <dbReference type="SAM" id="MobiDB-lite"/>
    </source>
</evidence>
<name>A0A061GXW6_THECC</name>
<protein>
    <submittedName>
        <fullName evidence="2">Uncharacterized protein</fullName>
    </submittedName>
</protein>
<evidence type="ECO:0000313" key="3">
    <source>
        <dbReference type="Proteomes" id="UP000026915"/>
    </source>
</evidence>
<dbReference type="EMBL" id="CM001887">
    <property type="protein sequence ID" value="EOY34258.1"/>
    <property type="molecule type" value="Genomic_DNA"/>
</dbReference>
<sequence length="73" mass="7852">MPQQNFPLPPKRGRITIRIIKGLWKSAANFLSTGSGRRRARRERGGGLSSSSTTPGHATPIDYNSDGSLDSLG</sequence>
<reference evidence="2 3" key="1">
    <citation type="journal article" date="2013" name="Genome Biol.">
        <title>The genome sequence of the most widely cultivated cacao type and its use to identify candidate genes regulating pod color.</title>
        <authorList>
            <person name="Motamayor J.C."/>
            <person name="Mockaitis K."/>
            <person name="Schmutz J."/>
            <person name="Haiminen N."/>
            <person name="Iii D.L."/>
            <person name="Cornejo O."/>
            <person name="Findley S.D."/>
            <person name="Zheng P."/>
            <person name="Utro F."/>
            <person name="Royaert S."/>
            <person name="Saski C."/>
            <person name="Jenkins J."/>
            <person name="Podicheti R."/>
            <person name="Zhao M."/>
            <person name="Scheffler B.E."/>
            <person name="Stack J.C."/>
            <person name="Feltus F.A."/>
            <person name="Mustiga G.M."/>
            <person name="Amores F."/>
            <person name="Phillips W."/>
            <person name="Marelli J.P."/>
            <person name="May G.D."/>
            <person name="Shapiro H."/>
            <person name="Ma J."/>
            <person name="Bustamante C.D."/>
            <person name="Schnell R.J."/>
            <person name="Main D."/>
            <person name="Gilbert D."/>
            <person name="Parida L."/>
            <person name="Kuhn D.N."/>
        </authorList>
    </citation>
    <scope>NUCLEOTIDE SEQUENCE [LARGE SCALE GENOMIC DNA]</scope>
    <source>
        <strain evidence="3">cv. Matina 1-6</strain>
    </source>
</reference>
<organism evidence="2 3">
    <name type="scientific">Theobroma cacao</name>
    <name type="common">Cacao</name>
    <name type="synonym">Cocoa</name>
    <dbReference type="NCBI Taxonomy" id="3641"/>
    <lineage>
        <taxon>Eukaryota</taxon>
        <taxon>Viridiplantae</taxon>
        <taxon>Streptophyta</taxon>
        <taxon>Embryophyta</taxon>
        <taxon>Tracheophyta</taxon>
        <taxon>Spermatophyta</taxon>
        <taxon>Magnoliopsida</taxon>
        <taxon>eudicotyledons</taxon>
        <taxon>Gunneridae</taxon>
        <taxon>Pentapetalae</taxon>
        <taxon>rosids</taxon>
        <taxon>malvids</taxon>
        <taxon>Malvales</taxon>
        <taxon>Malvaceae</taxon>
        <taxon>Byttnerioideae</taxon>
        <taxon>Theobroma</taxon>
    </lineage>
</organism>
<dbReference type="HOGENOM" id="CLU_2709870_0_0_1"/>
<dbReference type="InParanoid" id="A0A061GXW6"/>
<evidence type="ECO:0000313" key="2">
    <source>
        <dbReference type="EMBL" id="EOY34258.1"/>
    </source>
</evidence>
<accession>A0A061GXW6</accession>
<keyword evidence="3" id="KW-1185">Reference proteome</keyword>
<feature type="region of interest" description="Disordered" evidence="1">
    <location>
        <begin position="31"/>
        <end position="73"/>
    </location>
</feature>
<dbReference type="Gramene" id="EOY34258">
    <property type="protein sequence ID" value="EOY34258"/>
    <property type="gene ID" value="TCM_041992"/>
</dbReference>